<dbReference type="HOGENOM" id="CLU_2330675_0_0_10"/>
<dbReference type="RefSeq" id="WP_045802831.1">
    <property type="nucleotide sequence ID" value="NZ_CP011071.1"/>
</dbReference>
<proteinExistence type="predicted"/>
<protein>
    <submittedName>
        <fullName evidence="2">Uncharacterized protein</fullName>
    </submittedName>
</protein>
<keyword evidence="3" id="KW-1185">Reference proteome</keyword>
<sequence>MVEFKRIVPILLFLALMSIKVSAFHVYAHQDNDSQIENCEFCDLAIENQQSEHTPTFTVALDFQPPVEIKESKLYGKSINFADNTYRSGLYSRPPPVI</sequence>
<keyword evidence="1" id="KW-0732">Signal</keyword>
<organism evidence="2 3">
    <name type="scientific">Flagellimonas lutaonensis</name>
    <dbReference type="NCBI Taxonomy" id="516051"/>
    <lineage>
        <taxon>Bacteria</taxon>
        <taxon>Pseudomonadati</taxon>
        <taxon>Bacteroidota</taxon>
        <taxon>Flavobacteriia</taxon>
        <taxon>Flavobacteriales</taxon>
        <taxon>Flavobacteriaceae</taxon>
        <taxon>Flagellimonas</taxon>
    </lineage>
</organism>
<gene>
    <name evidence="2" type="ORF">VC82_2711</name>
</gene>
<evidence type="ECO:0000256" key="1">
    <source>
        <dbReference type="SAM" id="SignalP"/>
    </source>
</evidence>
<dbReference type="AlphaFoldDB" id="A0A0D5YWH3"/>
<evidence type="ECO:0000313" key="3">
    <source>
        <dbReference type="Proteomes" id="UP000032726"/>
    </source>
</evidence>
<dbReference type="Proteomes" id="UP000032726">
    <property type="component" value="Chromosome"/>
</dbReference>
<dbReference type="OrthoDB" id="1179540at2"/>
<feature type="signal peptide" evidence="1">
    <location>
        <begin position="1"/>
        <end position="23"/>
    </location>
</feature>
<dbReference type="EMBL" id="CP011071">
    <property type="protein sequence ID" value="AKA36271.1"/>
    <property type="molecule type" value="Genomic_DNA"/>
</dbReference>
<name>A0A0D5YWH3_9FLAO</name>
<dbReference type="STRING" id="516051.VC82_2711"/>
<feature type="chain" id="PRO_5002300502" evidence="1">
    <location>
        <begin position="24"/>
        <end position="98"/>
    </location>
</feature>
<dbReference type="KEGG" id="mlt:VC82_2711"/>
<accession>A0A0D5YWH3</accession>
<evidence type="ECO:0000313" key="2">
    <source>
        <dbReference type="EMBL" id="AKA36271.1"/>
    </source>
</evidence>
<reference evidence="2 3" key="1">
    <citation type="submission" date="2015-03" db="EMBL/GenBank/DDBJ databases">
        <title>Complete genome sequence of Muricauda lutaonensis CC-HSB-11T, isolated from a coastal hot spring.</title>
        <authorList>
            <person name="Kim K.M."/>
        </authorList>
    </citation>
    <scope>NUCLEOTIDE SEQUENCE [LARGE SCALE GENOMIC DNA]</scope>
    <source>
        <strain evidence="2 3">CC-HSB-11</strain>
    </source>
</reference>